<feature type="transmembrane region" description="Helical" evidence="8">
    <location>
        <begin position="421"/>
        <end position="440"/>
    </location>
</feature>
<accession>A0A1S1V8V9</accession>
<evidence type="ECO:0000313" key="10">
    <source>
        <dbReference type="EMBL" id="OHW63043.1"/>
    </source>
</evidence>
<comment type="caution">
    <text evidence="10">The sequence shown here is derived from an EMBL/GenBank/DDBJ whole genome shotgun (WGS) entry which is preliminary data.</text>
</comment>
<evidence type="ECO:0000259" key="9">
    <source>
        <dbReference type="PROSITE" id="PS50928"/>
    </source>
</evidence>
<feature type="transmembrane region" description="Helical" evidence="8">
    <location>
        <begin position="241"/>
        <end position="262"/>
    </location>
</feature>
<dbReference type="PANTHER" id="PTHR43357">
    <property type="entry name" value="INNER MEMBRANE ABC TRANSPORTER PERMEASE PROTEIN YDCV"/>
    <property type="match status" value="1"/>
</dbReference>
<keyword evidence="4" id="KW-0997">Cell inner membrane</keyword>
<gene>
    <name evidence="10" type="primary">potH</name>
    <name evidence="10" type="ORF">EUAN_08270</name>
</gene>
<feature type="transmembrane region" description="Helical" evidence="8">
    <location>
        <begin position="354"/>
        <end position="376"/>
    </location>
</feature>
<feature type="transmembrane region" description="Helical" evidence="8">
    <location>
        <begin position="289"/>
        <end position="318"/>
    </location>
</feature>
<evidence type="ECO:0000256" key="6">
    <source>
        <dbReference type="ARBA" id="ARBA00022989"/>
    </source>
</evidence>
<evidence type="ECO:0000256" key="7">
    <source>
        <dbReference type="ARBA" id="ARBA00023136"/>
    </source>
</evidence>
<keyword evidence="2 8" id="KW-0813">Transport</keyword>
<sequence length="554" mass="61825">MKKALNYIIYIILFYLIFTFVLFPIANTLMITLRSEVGGLSLDFYRMFFSIQVNKIAFSNTVKVGIGTVLSCMVIGVYMAFYTDYFKAKYQRIVNLFMLSPFVLPGVMIVIAFIQLYSETGIVNQALKLMLNLKSPPINFSGFWGIIFVHAFTQYIYFYINTSIALKFLDYSTIEAAKGLGASKFEIFKDIIFPHIRPALLTSALMTFATGTGSFSAPYLIGGGYRMMSTQILQSKMSNQMQMASTQVILLMVISITTMGLYSHYSKQISKSKATKSKKFKKVKVESRLANAMLHATALFIVILIVVPLAAIILLSFADSKSWMMNIFPNDFGLMNYRAIFSRARVLAPIKNSLYMSSIAAALATTIAVISSYLILKDKSFKSRALNFLVLLPMAIPPSTLGVNLIFAFNQKRLMLFNNSLVGTYAILPIAYVIATVTLVSRSTYTAFSNFNPEYEFASRNLGANQIKTFKWVILPIVSPGIISGFSLAFMRCIGEYTISALLYGVHNRPLSIAMVNALHDFDVGISMAYGGIVIFIGAIFLIVLSKYNDDFKN</sequence>
<feature type="transmembrane region" description="Helical" evidence="8">
    <location>
        <begin position="138"/>
        <end position="160"/>
    </location>
</feature>
<organism evidence="10 11">
    <name type="scientific">Andreesenia angusta</name>
    <dbReference type="NCBI Taxonomy" id="39480"/>
    <lineage>
        <taxon>Bacteria</taxon>
        <taxon>Bacillati</taxon>
        <taxon>Bacillota</taxon>
        <taxon>Tissierellia</taxon>
        <taxon>Tissierellales</taxon>
        <taxon>Gottschalkiaceae</taxon>
        <taxon>Andreesenia</taxon>
    </lineage>
</organism>
<name>A0A1S1V8V9_9FIRM</name>
<proteinExistence type="inferred from homology"/>
<keyword evidence="7 8" id="KW-0472">Membrane</keyword>
<dbReference type="CDD" id="cd06261">
    <property type="entry name" value="TM_PBP2"/>
    <property type="match status" value="2"/>
</dbReference>
<dbReference type="InterPro" id="IPR000515">
    <property type="entry name" value="MetI-like"/>
</dbReference>
<comment type="similarity">
    <text evidence="8">Belongs to the binding-protein-dependent transport system permease family.</text>
</comment>
<feature type="transmembrane region" description="Helical" evidence="8">
    <location>
        <begin position="524"/>
        <end position="545"/>
    </location>
</feature>
<evidence type="ECO:0000256" key="2">
    <source>
        <dbReference type="ARBA" id="ARBA00022448"/>
    </source>
</evidence>
<keyword evidence="5 8" id="KW-0812">Transmembrane</keyword>
<feature type="domain" description="ABC transmembrane type-1" evidence="9">
    <location>
        <begin position="350"/>
        <end position="545"/>
    </location>
</feature>
<dbReference type="InterPro" id="IPR035906">
    <property type="entry name" value="MetI-like_sf"/>
</dbReference>
<feature type="transmembrane region" description="Helical" evidence="8">
    <location>
        <begin position="7"/>
        <end position="26"/>
    </location>
</feature>
<evidence type="ECO:0000256" key="8">
    <source>
        <dbReference type="RuleBase" id="RU363032"/>
    </source>
</evidence>
<feature type="transmembrane region" description="Helical" evidence="8">
    <location>
        <begin position="199"/>
        <end position="221"/>
    </location>
</feature>
<dbReference type="PROSITE" id="PS50928">
    <property type="entry name" value="ABC_TM1"/>
    <property type="match status" value="2"/>
</dbReference>
<keyword evidence="3" id="KW-1003">Cell membrane</keyword>
<dbReference type="Pfam" id="PF00528">
    <property type="entry name" value="BPD_transp_1"/>
    <property type="match status" value="2"/>
</dbReference>
<dbReference type="EMBL" id="MKIE01000002">
    <property type="protein sequence ID" value="OHW63043.1"/>
    <property type="molecule type" value="Genomic_DNA"/>
</dbReference>
<evidence type="ECO:0000256" key="4">
    <source>
        <dbReference type="ARBA" id="ARBA00022519"/>
    </source>
</evidence>
<feature type="domain" description="ABC transmembrane type-1" evidence="9">
    <location>
        <begin position="58"/>
        <end position="260"/>
    </location>
</feature>
<dbReference type="SUPFAM" id="SSF161098">
    <property type="entry name" value="MetI-like"/>
    <property type="match status" value="2"/>
</dbReference>
<keyword evidence="6 8" id="KW-1133">Transmembrane helix</keyword>
<evidence type="ECO:0000313" key="11">
    <source>
        <dbReference type="Proteomes" id="UP000180254"/>
    </source>
</evidence>
<evidence type="ECO:0000256" key="5">
    <source>
        <dbReference type="ARBA" id="ARBA00022692"/>
    </source>
</evidence>
<dbReference type="Gene3D" id="1.10.3720.10">
    <property type="entry name" value="MetI-like"/>
    <property type="match status" value="2"/>
</dbReference>
<feature type="transmembrane region" description="Helical" evidence="8">
    <location>
        <begin position="64"/>
        <end position="81"/>
    </location>
</feature>
<dbReference type="GO" id="GO:0005886">
    <property type="term" value="C:plasma membrane"/>
    <property type="evidence" value="ECO:0007669"/>
    <property type="project" value="UniProtKB-SubCell"/>
</dbReference>
<comment type="subcellular location">
    <subcellularLocation>
        <location evidence="1">Cell inner membrane</location>
        <topology evidence="1">Multi-pass membrane protein</topology>
    </subcellularLocation>
    <subcellularLocation>
        <location evidence="8">Cell membrane</location>
        <topology evidence="8">Multi-pass membrane protein</topology>
    </subcellularLocation>
</comment>
<dbReference type="GO" id="GO:0055085">
    <property type="term" value="P:transmembrane transport"/>
    <property type="evidence" value="ECO:0007669"/>
    <property type="project" value="InterPro"/>
</dbReference>
<dbReference type="OrthoDB" id="9807047at2"/>
<reference evidence="10 11" key="1">
    <citation type="submission" date="2016-09" db="EMBL/GenBank/DDBJ databases">
        <title>Genome sequence of Eubacterium angustum.</title>
        <authorList>
            <person name="Poehlein A."/>
            <person name="Daniel R."/>
        </authorList>
    </citation>
    <scope>NUCLEOTIDE SEQUENCE [LARGE SCALE GENOMIC DNA]</scope>
    <source>
        <strain evidence="10 11">DSM 1989</strain>
    </source>
</reference>
<feature type="transmembrane region" description="Helical" evidence="8">
    <location>
        <begin position="93"/>
        <end position="118"/>
    </location>
</feature>
<feature type="transmembrane region" description="Helical" evidence="8">
    <location>
        <begin position="388"/>
        <end position="409"/>
    </location>
</feature>
<evidence type="ECO:0000256" key="3">
    <source>
        <dbReference type="ARBA" id="ARBA00022475"/>
    </source>
</evidence>
<dbReference type="AlphaFoldDB" id="A0A1S1V8V9"/>
<evidence type="ECO:0000256" key="1">
    <source>
        <dbReference type="ARBA" id="ARBA00004429"/>
    </source>
</evidence>
<feature type="transmembrane region" description="Helical" evidence="8">
    <location>
        <begin position="472"/>
        <end position="504"/>
    </location>
</feature>
<dbReference type="STRING" id="39480.EUAN_08270"/>
<keyword evidence="11" id="KW-1185">Reference proteome</keyword>
<protein>
    <submittedName>
        <fullName evidence="10">Putrescine transport system permease protein PotH</fullName>
    </submittedName>
</protein>
<dbReference type="PANTHER" id="PTHR43357:SF4">
    <property type="entry name" value="INNER MEMBRANE ABC TRANSPORTER PERMEASE PROTEIN YDCV"/>
    <property type="match status" value="1"/>
</dbReference>
<dbReference type="Proteomes" id="UP000180254">
    <property type="component" value="Unassembled WGS sequence"/>
</dbReference>